<comment type="similarity">
    <text evidence="1">Belongs to the short-chain fatty acyl-CoA assimilation regulator (ScfR) family.</text>
</comment>
<protein>
    <submittedName>
        <fullName evidence="3">Unannotated protein</fullName>
    </submittedName>
</protein>
<dbReference type="InterPro" id="IPR052345">
    <property type="entry name" value="Rad_response_metalloprotease"/>
</dbReference>
<feature type="domain" description="HTH cro/C1-type" evidence="2">
    <location>
        <begin position="13"/>
        <end position="67"/>
    </location>
</feature>
<accession>A0A6J6UXI7</accession>
<dbReference type="CDD" id="cd00093">
    <property type="entry name" value="HTH_XRE"/>
    <property type="match status" value="1"/>
</dbReference>
<dbReference type="PANTHER" id="PTHR43236:SF2">
    <property type="entry name" value="BLL0069 PROTEIN"/>
    <property type="match status" value="1"/>
</dbReference>
<evidence type="ECO:0000313" key="3">
    <source>
        <dbReference type="EMBL" id="CAB4764611.1"/>
    </source>
</evidence>
<dbReference type="AlphaFoldDB" id="A0A6J6UXI7"/>
<reference evidence="3" key="1">
    <citation type="submission" date="2020-05" db="EMBL/GenBank/DDBJ databases">
        <authorList>
            <person name="Chiriac C."/>
            <person name="Salcher M."/>
            <person name="Ghai R."/>
            <person name="Kavagutti S V."/>
        </authorList>
    </citation>
    <scope>NUCLEOTIDE SEQUENCE</scope>
</reference>
<organism evidence="3">
    <name type="scientific">freshwater metagenome</name>
    <dbReference type="NCBI Taxonomy" id="449393"/>
    <lineage>
        <taxon>unclassified sequences</taxon>
        <taxon>metagenomes</taxon>
        <taxon>ecological metagenomes</taxon>
    </lineage>
</organism>
<dbReference type="EMBL" id="CAEZYR010000129">
    <property type="protein sequence ID" value="CAB4764611.1"/>
    <property type="molecule type" value="Genomic_DNA"/>
</dbReference>
<dbReference type="SUPFAM" id="SSF47413">
    <property type="entry name" value="lambda repressor-like DNA-binding domains"/>
    <property type="match status" value="1"/>
</dbReference>
<dbReference type="InterPro" id="IPR001387">
    <property type="entry name" value="Cro/C1-type_HTH"/>
</dbReference>
<dbReference type="InterPro" id="IPR010359">
    <property type="entry name" value="IrrE_HExxH"/>
</dbReference>
<dbReference type="SMART" id="SM00530">
    <property type="entry name" value="HTH_XRE"/>
    <property type="match status" value="1"/>
</dbReference>
<dbReference type="InterPro" id="IPR010982">
    <property type="entry name" value="Lambda_DNA-bd_dom_sf"/>
</dbReference>
<evidence type="ECO:0000256" key="1">
    <source>
        <dbReference type="ARBA" id="ARBA00007227"/>
    </source>
</evidence>
<dbReference type="PROSITE" id="PS50943">
    <property type="entry name" value="HTH_CROC1"/>
    <property type="match status" value="1"/>
</dbReference>
<dbReference type="Pfam" id="PF06114">
    <property type="entry name" value="Peptidase_M78"/>
    <property type="match status" value="1"/>
</dbReference>
<dbReference type="Pfam" id="PF13560">
    <property type="entry name" value="HTH_31"/>
    <property type="match status" value="1"/>
</dbReference>
<proteinExistence type="inferred from homology"/>
<dbReference type="GO" id="GO:0003677">
    <property type="term" value="F:DNA binding"/>
    <property type="evidence" value="ECO:0007669"/>
    <property type="project" value="InterPro"/>
</dbReference>
<sequence length="482" mass="54006">MAQHDTLVLGRRIRAARRRLGLTLAELGGVVGRPAPYLSQLENGKIEPKYGLINDLATALRCSVADLLEGEAPSRRAELEIELLRLQQLPHYGRLGLPEIRASAKLSDEVLEHLVGLGRALPEDADTAGRGRAADRARIANLEMRYEQRARGNYFGEIEKIARESLAAVGYPGSGPVSERVLTDLAAHFGFTVERVQGMPRTARSVTDQRARVIYIPQRNDLRTRAARSVVLQTLGHFALAHNRTENFSDYLRQRIESNYFAGAVLAPEQPAVEFLREAKERGDISVEDLKEIFYISYEMAAHRITSLATKHLEIDSHFLRTDPEGVVQKAYENDGISFPSDPDGSLEGERVSRHWGARQAWNSSDSFSLHYQYTRTDHGEFWCVTYLETDGQPSAITLGTTAKNARFFRGHNTLRQVGARTDDTRPDPALLSRWEGVAWPSATERGHVLSALPPSPRSFTPFPGVDVHDVYRFLERQRPGY</sequence>
<name>A0A6J6UXI7_9ZZZZ</name>
<dbReference type="Gene3D" id="1.10.260.40">
    <property type="entry name" value="lambda repressor-like DNA-binding domains"/>
    <property type="match status" value="1"/>
</dbReference>
<evidence type="ECO:0000259" key="2">
    <source>
        <dbReference type="PROSITE" id="PS50943"/>
    </source>
</evidence>
<dbReference type="PANTHER" id="PTHR43236">
    <property type="entry name" value="ANTITOXIN HIGA1"/>
    <property type="match status" value="1"/>
</dbReference>
<gene>
    <name evidence="3" type="ORF">UFOPK2754_02662</name>
</gene>